<dbReference type="OrthoDB" id="9807812at2"/>
<dbReference type="InterPro" id="IPR036873">
    <property type="entry name" value="Rhodanese-like_dom_sf"/>
</dbReference>
<dbReference type="AlphaFoldDB" id="A0A845Q9J7"/>
<dbReference type="Gene3D" id="3.40.250.10">
    <property type="entry name" value="Rhodanese-like domain"/>
    <property type="match status" value="1"/>
</dbReference>
<gene>
    <name evidence="3" type="ORF">GTQ45_05705</name>
</gene>
<dbReference type="InterPro" id="IPR021309">
    <property type="entry name" value="YgaP-like_TM"/>
</dbReference>
<sequence>MSLHPLTPEDAKLRIAGGARLVDVRERDEHLRERIAGAACVPAARVPQDLDAEGSEIIFHCRSGARTAAHAPQLAGAAGGTAYVLAGGIEAWKKAGFETQRTPKAPIEIMRQVQMTAGGLVLAGVVLGVAVAPEFFALSAFVGAGLFFAGATGWCGMAKLLALMPWNRQPSLLG</sequence>
<evidence type="ECO:0000256" key="1">
    <source>
        <dbReference type="SAM" id="Phobius"/>
    </source>
</evidence>
<feature type="transmembrane region" description="Helical" evidence="1">
    <location>
        <begin position="138"/>
        <end position="162"/>
    </location>
</feature>
<dbReference type="SMART" id="SM00450">
    <property type="entry name" value="RHOD"/>
    <property type="match status" value="1"/>
</dbReference>
<keyword evidence="1" id="KW-1133">Transmembrane helix</keyword>
<dbReference type="PANTHER" id="PTHR44086">
    <property type="entry name" value="THIOSULFATE SULFURTRANSFERASE RDL2, MITOCHONDRIAL-RELATED"/>
    <property type="match status" value="1"/>
</dbReference>
<accession>A0A845Q9J7</accession>
<proteinExistence type="predicted"/>
<evidence type="ECO:0000259" key="2">
    <source>
        <dbReference type="PROSITE" id="PS50206"/>
    </source>
</evidence>
<keyword evidence="1" id="KW-0812">Transmembrane</keyword>
<name>A0A845Q9J7_9HYPH</name>
<protein>
    <submittedName>
        <fullName evidence="3">DUF2892 domain-containing protein</fullName>
    </submittedName>
</protein>
<dbReference type="RefSeq" id="WP_160587204.1">
    <property type="nucleotide sequence ID" value="NZ_BMHN01000001.1"/>
</dbReference>
<feature type="domain" description="Rhodanese" evidence="2">
    <location>
        <begin position="15"/>
        <end position="101"/>
    </location>
</feature>
<dbReference type="EMBL" id="WXYQ01000004">
    <property type="protein sequence ID" value="NBG95222.1"/>
    <property type="molecule type" value="Genomic_DNA"/>
</dbReference>
<comment type="caution">
    <text evidence="3">The sequence shown here is derived from an EMBL/GenBank/DDBJ whole genome shotgun (WGS) entry which is preliminary data.</text>
</comment>
<dbReference type="PROSITE" id="PS50206">
    <property type="entry name" value="RHODANESE_3"/>
    <property type="match status" value="1"/>
</dbReference>
<dbReference type="InterPro" id="IPR001763">
    <property type="entry name" value="Rhodanese-like_dom"/>
</dbReference>
<dbReference type="GeneID" id="300656139"/>
<reference evidence="3 4" key="1">
    <citation type="journal article" date="2016" name="Int. J. Syst. Evol. Microbiol.">
        <title>Pyruvatibacter mobilis gen. nov., sp. nov., a marine bacterium from the culture broth of Picochlorum sp. 122.</title>
        <authorList>
            <person name="Wang G."/>
            <person name="Tang M."/>
            <person name="Wu H."/>
            <person name="Dai S."/>
            <person name="Li T."/>
            <person name="Chen C."/>
            <person name="He H."/>
            <person name="Fan J."/>
            <person name="Xiang W."/>
            <person name="Li X."/>
        </authorList>
    </citation>
    <scope>NUCLEOTIDE SEQUENCE [LARGE SCALE GENOMIC DNA]</scope>
    <source>
        <strain evidence="3 4">GYP-11</strain>
    </source>
</reference>
<dbReference type="Proteomes" id="UP000470384">
    <property type="component" value="Unassembled WGS sequence"/>
</dbReference>
<evidence type="ECO:0000313" key="4">
    <source>
        <dbReference type="Proteomes" id="UP000470384"/>
    </source>
</evidence>
<dbReference type="GO" id="GO:0004792">
    <property type="term" value="F:thiosulfate-cyanide sulfurtransferase activity"/>
    <property type="evidence" value="ECO:0007669"/>
    <property type="project" value="TreeGrafter"/>
</dbReference>
<dbReference type="Gene3D" id="6.10.140.1340">
    <property type="match status" value="1"/>
</dbReference>
<dbReference type="Pfam" id="PF11127">
    <property type="entry name" value="YgaP-like_TM"/>
    <property type="match status" value="1"/>
</dbReference>
<dbReference type="Pfam" id="PF00581">
    <property type="entry name" value="Rhodanese"/>
    <property type="match status" value="1"/>
</dbReference>
<evidence type="ECO:0000313" key="3">
    <source>
        <dbReference type="EMBL" id="NBG95222.1"/>
    </source>
</evidence>
<organism evidence="3 4">
    <name type="scientific">Pyruvatibacter mobilis</name>
    <dbReference type="NCBI Taxonomy" id="1712261"/>
    <lineage>
        <taxon>Bacteria</taxon>
        <taxon>Pseudomonadati</taxon>
        <taxon>Pseudomonadota</taxon>
        <taxon>Alphaproteobacteria</taxon>
        <taxon>Hyphomicrobiales</taxon>
        <taxon>Parvibaculaceae</taxon>
        <taxon>Pyruvatibacter</taxon>
    </lineage>
</organism>
<dbReference type="PANTHER" id="PTHR44086:SF10">
    <property type="entry name" value="THIOSULFATE SULFURTRANSFERASE_RHODANESE-LIKE DOMAIN-CONTAINING PROTEIN 3"/>
    <property type="match status" value="1"/>
</dbReference>
<dbReference type="SUPFAM" id="SSF52821">
    <property type="entry name" value="Rhodanese/Cell cycle control phosphatase"/>
    <property type="match status" value="1"/>
</dbReference>
<keyword evidence="4" id="KW-1185">Reference proteome</keyword>
<keyword evidence="1" id="KW-0472">Membrane</keyword>
<feature type="transmembrane region" description="Helical" evidence="1">
    <location>
        <begin position="113"/>
        <end position="132"/>
    </location>
</feature>